<dbReference type="Pfam" id="PF00378">
    <property type="entry name" value="ECH_1"/>
    <property type="match status" value="1"/>
</dbReference>
<reference evidence="3" key="1">
    <citation type="submission" date="2025-08" db="UniProtKB">
        <authorList>
            <consortium name="RefSeq"/>
        </authorList>
    </citation>
    <scope>IDENTIFICATION</scope>
    <source>
        <tissue evidence="3">Whole body</tissue>
    </source>
</reference>
<name>A0A8B8IRJ0_VANTA</name>
<dbReference type="SUPFAM" id="SSF52096">
    <property type="entry name" value="ClpP/crotonase"/>
    <property type="match status" value="1"/>
</dbReference>
<feature type="region of interest" description="Disordered" evidence="1">
    <location>
        <begin position="419"/>
        <end position="482"/>
    </location>
</feature>
<feature type="compositionally biased region" description="Low complexity" evidence="1">
    <location>
        <begin position="592"/>
        <end position="603"/>
    </location>
</feature>
<dbReference type="OrthoDB" id="6357915at2759"/>
<feature type="region of interest" description="Disordered" evidence="1">
    <location>
        <begin position="592"/>
        <end position="611"/>
    </location>
</feature>
<organism evidence="2 3">
    <name type="scientific">Vanessa tameamea</name>
    <name type="common">Kamehameha butterfly</name>
    <dbReference type="NCBI Taxonomy" id="334116"/>
    <lineage>
        <taxon>Eukaryota</taxon>
        <taxon>Metazoa</taxon>
        <taxon>Ecdysozoa</taxon>
        <taxon>Arthropoda</taxon>
        <taxon>Hexapoda</taxon>
        <taxon>Insecta</taxon>
        <taxon>Pterygota</taxon>
        <taxon>Neoptera</taxon>
        <taxon>Endopterygota</taxon>
        <taxon>Lepidoptera</taxon>
        <taxon>Glossata</taxon>
        <taxon>Ditrysia</taxon>
        <taxon>Papilionoidea</taxon>
        <taxon>Nymphalidae</taxon>
        <taxon>Nymphalinae</taxon>
        <taxon>Vanessa</taxon>
    </lineage>
</organism>
<dbReference type="PANTHER" id="PTHR43459:SF1">
    <property type="entry name" value="EG:BACN32G11.4 PROTEIN"/>
    <property type="match status" value="1"/>
</dbReference>
<dbReference type="CTD" id="116874"/>
<dbReference type="PANTHER" id="PTHR43459">
    <property type="entry name" value="ENOYL-COA HYDRATASE"/>
    <property type="match status" value="1"/>
</dbReference>
<evidence type="ECO:0000256" key="1">
    <source>
        <dbReference type="SAM" id="MobiDB-lite"/>
    </source>
</evidence>
<dbReference type="GeneID" id="113402955"/>
<dbReference type="CDD" id="cd06558">
    <property type="entry name" value="crotonase-like"/>
    <property type="match status" value="1"/>
</dbReference>
<evidence type="ECO:0000313" key="3">
    <source>
        <dbReference type="RefSeq" id="XP_026499122.1"/>
    </source>
</evidence>
<gene>
    <name evidence="3" type="primary">LOC113402955</name>
</gene>
<dbReference type="Proteomes" id="UP001652626">
    <property type="component" value="Chromosome 16"/>
</dbReference>
<feature type="compositionally biased region" description="Basic residues" evidence="1">
    <location>
        <begin position="469"/>
        <end position="482"/>
    </location>
</feature>
<protein>
    <submittedName>
        <fullName evidence="3">Uncharacterized protein LOC113402955</fullName>
    </submittedName>
</protein>
<dbReference type="InterPro" id="IPR029045">
    <property type="entry name" value="ClpP/crotonase-like_dom_sf"/>
</dbReference>
<sequence length="969" mass="107992">METLEERPVISSVVEIIKTNIVEENNVDVEENNVCHKSNGVDTDKKDDDGVPELTNDVTENETVGDISHEKHENIDASTTPTVVGCTQETDVSLNTEVTEVIETPTENEKVVQHEAELPEVVEVAAENVIESIEKEPCNDSEIITETIVEMNNIETVMSDQVQFETEILVEKNDNDVNENLLIDNPENDPTNNILSELGPNIELSEVLRSSDISENNNSTVRQEVFNKEELLDILEGNDMEHTVEKVVEISQINQNKMSEAQIALQQLSRLKTAKKRKPYTSKGKKVDKKNISIDLSKDEPQTISDNTQPSVDVKSEIVIENKAPQTENIVNVLVMDWQDDEPIESNSNNILADGEHLLKDSEQIKENQVQIISSEELIERTSLDSTLSEDQPQKSSKSGDESAPRRLSRVIKKKVIFDPDNPDTFTKGKSTTRIKEIQVTKDQTPAKKVKIEQTSHRSKSKSPLSKLQWKKPSPRNSKQCKRLSEVDKLLMDEGAVNMIYQLTPEAPKGRKNMKTKAEFIKKLQSSTPDGKEMKFRERKKESLKYEDGEAKKILGGKHRISLNSSVKSPSVSEDFETHSADDSIIYRRHSSSSYSSSCMSPRRLSDVDTSGAQNVHRSSNQLISSDNQSHTKSNLNIEVEEKGREVFKTEAGIISNSEIINKDDCMSIKEKLNSKLSLALNKRKRETTKFEKPAKQKKASKPGDNVTLIHIDQFKFISVNIDQRLAVISVQKTHLKICVEVLKELEEALNYVDSRQDISTTLLVSQCGTLCSSLDLSLLLDENKEIRANHAFELAESVRCLLSSLVRHSKLVCCGVWGACAGVALALVALSDVALSSERASFSLSAAAPVQPGAAALTARCPALPQAMVNDLVIFGQRLSASEALQGGLISRVLWPDRFDEQVYNIAKDIAAQPTQTVLLKKKLLSLKKNSEAELTFLSCLEAERDLLVEYWTSVEGQELLRATLDVA</sequence>
<feature type="compositionally biased region" description="Polar residues" evidence="1">
    <location>
        <begin position="384"/>
        <end position="397"/>
    </location>
</feature>
<keyword evidence="2" id="KW-1185">Reference proteome</keyword>
<dbReference type="RefSeq" id="XP_026499122.1">
    <property type="nucleotide sequence ID" value="XM_026643337.2"/>
</dbReference>
<feature type="region of interest" description="Disordered" evidence="1">
    <location>
        <begin position="383"/>
        <end position="407"/>
    </location>
</feature>
<dbReference type="InterPro" id="IPR001753">
    <property type="entry name" value="Enoyl-CoA_hydra/iso"/>
</dbReference>
<dbReference type="OMA" id="GQYEIME"/>
<accession>A0A8B8IRJ0</accession>
<proteinExistence type="predicted"/>
<dbReference type="Gene3D" id="3.90.226.10">
    <property type="entry name" value="2-enoyl-CoA Hydratase, Chain A, domain 1"/>
    <property type="match status" value="1"/>
</dbReference>
<evidence type="ECO:0000313" key="2">
    <source>
        <dbReference type="Proteomes" id="UP001652626"/>
    </source>
</evidence>
<dbReference type="AlphaFoldDB" id="A0A8B8IRJ0"/>